<dbReference type="InterPro" id="IPR000700">
    <property type="entry name" value="PAS-assoc_C"/>
</dbReference>
<keyword evidence="10" id="KW-0175">Coiled coil</keyword>
<dbReference type="InterPro" id="IPR001610">
    <property type="entry name" value="PAC"/>
</dbReference>
<dbReference type="SMART" id="SM00448">
    <property type="entry name" value="REC"/>
    <property type="match status" value="2"/>
</dbReference>
<dbReference type="EC" id="2.7.13.3" evidence="2"/>
<dbReference type="SUPFAM" id="SSF55874">
    <property type="entry name" value="ATPase domain of HSP90 chaperone/DNA topoisomerase II/histidine kinase"/>
    <property type="match status" value="1"/>
</dbReference>
<dbReference type="PROSITE" id="PS50109">
    <property type="entry name" value="HIS_KIN"/>
    <property type="match status" value="1"/>
</dbReference>
<feature type="modified residue" description="4-aspartylphosphate" evidence="9">
    <location>
        <position position="750"/>
    </location>
</feature>
<dbReference type="InterPro" id="IPR005467">
    <property type="entry name" value="His_kinase_dom"/>
</dbReference>
<dbReference type="PROSITE" id="PS50113">
    <property type="entry name" value="PAC"/>
    <property type="match status" value="1"/>
</dbReference>
<dbReference type="InterPro" id="IPR001789">
    <property type="entry name" value="Sig_transdc_resp-reg_receiver"/>
</dbReference>
<evidence type="ECO:0000256" key="7">
    <source>
        <dbReference type="ARBA" id="ARBA00022840"/>
    </source>
</evidence>
<dbReference type="RefSeq" id="WP_011699484.1">
    <property type="nucleotide sequence ID" value="NC_008554.1"/>
</dbReference>
<keyword evidence="8" id="KW-0902">Two-component regulatory system</keyword>
<dbReference type="PANTHER" id="PTHR43065:SF46">
    <property type="entry name" value="C4-DICARBOXYLATE TRANSPORT SENSOR PROTEIN DCTB"/>
    <property type="match status" value="1"/>
</dbReference>
<dbReference type="PROSITE" id="PS50112">
    <property type="entry name" value="PAS"/>
    <property type="match status" value="1"/>
</dbReference>
<keyword evidence="6 15" id="KW-0418">Kinase</keyword>
<dbReference type="eggNOG" id="COG0784">
    <property type="taxonomic scope" value="Bacteria"/>
</dbReference>
<dbReference type="Pfam" id="PF00072">
    <property type="entry name" value="Response_reg"/>
    <property type="match status" value="2"/>
</dbReference>
<dbReference type="Pfam" id="PF13185">
    <property type="entry name" value="GAF_2"/>
    <property type="match status" value="1"/>
</dbReference>
<dbReference type="eggNOG" id="COG2203">
    <property type="taxonomic scope" value="Bacteria"/>
</dbReference>
<dbReference type="Gene3D" id="3.30.450.40">
    <property type="match status" value="1"/>
</dbReference>
<keyword evidence="7" id="KW-0067">ATP-binding</keyword>
<evidence type="ECO:0000256" key="6">
    <source>
        <dbReference type="ARBA" id="ARBA00022777"/>
    </source>
</evidence>
<dbReference type="SUPFAM" id="SSF55785">
    <property type="entry name" value="PYP-like sensor domain (PAS domain)"/>
    <property type="match status" value="1"/>
</dbReference>
<dbReference type="eggNOG" id="COG4191">
    <property type="taxonomic scope" value="Bacteria"/>
</dbReference>
<dbReference type="PROSITE" id="PS50110">
    <property type="entry name" value="RESPONSE_REGULATORY"/>
    <property type="match status" value="2"/>
</dbReference>
<dbReference type="Gene3D" id="3.40.50.2300">
    <property type="match status" value="2"/>
</dbReference>
<dbReference type="CDD" id="cd00082">
    <property type="entry name" value="HisKA"/>
    <property type="match status" value="1"/>
</dbReference>
<dbReference type="InterPro" id="IPR003594">
    <property type="entry name" value="HATPase_dom"/>
</dbReference>
<dbReference type="InterPro" id="IPR013655">
    <property type="entry name" value="PAS_fold_3"/>
</dbReference>
<dbReference type="GO" id="GO:0005524">
    <property type="term" value="F:ATP binding"/>
    <property type="evidence" value="ECO:0007669"/>
    <property type="project" value="UniProtKB-KW"/>
</dbReference>
<accession>A0LLL5</accession>
<dbReference type="GO" id="GO:0000155">
    <property type="term" value="F:phosphorelay sensor kinase activity"/>
    <property type="evidence" value="ECO:0007669"/>
    <property type="project" value="InterPro"/>
</dbReference>
<evidence type="ECO:0000256" key="10">
    <source>
        <dbReference type="SAM" id="Coils"/>
    </source>
</evidence>
<dbReference type="InterPro" id="IPR011006">
    <property type="entry name" value="CheY-like_superfamily"/>
</dbReference>
<feature type="domain" description="Response regulatory" evidence="12">
    <location>
        <begin position="699"/>
        <end position="815"/>
    </location>
</feature>
<dbReference type="PANTHER" id="PTHR43065">
    <property type="entry name" value="SENSOR HISTIDINE KINASE"/>
    <property type="match status" value="1"/>
</dbReference>
<dbReference type="CDD" id="cd17546">
    <property type="entry name" value="REC_hyHK_CKI1_RcsC-like"/>
    <property type="match status" value="1"/>
</dbReference>
<dbReference type="KEGG" id="sfu:Sfum_2639"/>
<evidence type="ECO:0000256" key="2">
    <source>
        <dbReference type="ARBA" id="ARBA00012438"/>
    </source>
</evidence>
<dbReference type="InterPro" id="IPR004358">
    <property type="entry name" value="Sig_transdc_His_kin-like_C"/>
</dbReference>
<dbReference type="InterPro" id="IPR000014">
    <property type="entry name" value="PAS"/>
</dbReference>
<dbReference type="OrthoDB" id="5476885at2"/>
<feature type="domain" description="PAS" evidence="13">
    <location>
        <begin position="313"/>
        <end position="383"/>
    </location>
</feature>
<feature type="domain" description="PAC" evidence="14">
    <location>
        <begin position="386"/>
        <end position="439"/>
    </location>
</feature>
<feature type="domain" description="Histidine kinase" evidence="11">
    <location>
        <begin position="459"/>
        <end position="680"/>
    </location>
</feature>
<dbReference type="CDD" id="cd17534">
    <property type="entry name" value="REC_DC-like"/>
    <property type="match status" value="1"/>
</dbReference>
<evidence type="ECO:0000313" key="15">
    <source>
        <dbReference type="EMBL" id="ABK18317.1"/>
    </source>
</evidence>
<dbReference type="Pfam" id="PF02518">
    <property type="entry name" value="HATPase_c"/>
    <property type="match status" value="1"/>
</dbReference>
<dbReference type="HOGENOM" id="CLU_000445_114_51_7"/>
<evidence type="ECO:0000259" key="14">
    <source>
        <dbReference type="PROSITE" id="PS50113"/>
    </source>
</evidence>
<reference evidence="15 16" key="1">
    <citation type="submission" date="2006-10" db="EMBL/GenBank/DDBJ databases">
        <title>Complete sequence of Syntrophobacter fumaroxidans MPOB.</title>
        <authorList>
            <consortium name="US DOE Joint Genome Institute"/>
            <person name="Copeland A."/>
            <person name="Lucas S."/>
            <person name="Lapidus A."/>
            <person name="Barry K."/>
            <person name="Detter J.C."/>
            <person name="Glavina del Rio T."/>
            <person name="Hammon N."/>
            <person name="Israni S."/>
            <person name="Pitluck S."/>
            <person name="Goltsman E.G."/>
            <person name="Martinez M."/>
            <person name="Schmutz J."/>
            <person name="Larimer F."/>
            <person name="Land M."/>
            <person name="Hauser L."/>
            <person name="Kyrpides N."/>
            <person name="Kim E."/>
            <person name="Boone D.R."/>
            <person name="Brockman F."/>
            <person name="Culley D."/>
            <person name="Ferry J."/>
            <person name="Gunsalus R."/>
            <person name="McInerney M.J."/>
            <person name="Morrison M."/>
            <person name="Plugge C."/>
            <person name="Rohlin L."/>
            <person name="Scholten J."/>
            <person name="Sieber J."/>
            <person name="Stams A.J.M."/>
            <person name="Worm P."/>
            <person name="Henstra A.M."/>
            <person name="Richardson P."/>
        </authorList>
    </citation>
    <scope>NUCLEOTIDE SEQUENCE [LARGE SCALE GENOMIC DNA]</scope>
    <source>
        <strain evidence="16">DSM 10017 / MPOB</strain>
    </source>
</reference>
<evidence type="ECO:0000313" key="16">
    <source>
        <dbReference type="Proteomes" id="UP000001784"/>
    </source>
</evidence>
<name>A0LLL5_SYNFM</name>
<dbReference type="InterPro" id="IPR036890">
    <property type="entry name" value="HATPase_C_sf"/>
</dbReference>
<dbReference type="PRINTS" id="PR00344">
    <property type="entry name" value="BCTRLSENSOR"/>
</dbReference>
<dbReference type="InParanoid" id="A0LLL5"/>
<dbReference type="STRING" id="335543.Sfum_2639"/>
<evidence type="ECO:0000256" key="4">
    <source>
        <dbReference type="ARBA" id="ARBA00022679"/>
    </source>
</evidence>
<keyword evidence="5" id="KW-0547">Nucleotide-binding</keyword>
<dbReference type="AlphaFoldDB" id="A0LLL5"/>
<dbReference type="SUPFAM" id="SSF47384">
    <property type="entry name" value="Homodimeric domain of signal transducing histidine kinase"/>
    <property type="match status" value="1"/>
</dbReference>
<dbReference type="SMART" id="SM00086">
    <property type="entry name" value="PAC"/>
    <property type="match status" value="1"/>
</dbReference>
<evidence type="ECO:0000256" key="1">
    <source>
        <dbReference type="ARBA" id="ARBA00000085"/>
    </source>
</evidence>
<dbReference type="Gene3D" id="1.10.287.130">
    <property type="match status" value="1"/>
</dbReference>
<dbReference type="Pfam" id="PF08447">
    <property type="entry name" value="PAS_3"/>
    <property type="match status" value="1"/>
</dbReference>
<sequence length="817" mass="90696">MDAAKVMIVEDDAIVASHLERILVQSGYSVVGMVATGEDAVERAPVLSPAIVLMDIRLMGDMNGIEAADKIRSRLDIPVIYLTAYTDHELLRQARATQPYAYLTKPVRDRELCAGLEMALYKHETDRKIRHINQVLRAIRDVDQLITRERNRERLLEEACQILVRTRGYVMVWIGRTGEDGLSLVPVAHAGQGAGTLEQVTMGWSPEGAPEKAKAHPPGTCPTLVCQDVARDPACGAYRADALRRGYASFAMVPMINSDRLYGMLNVYANCPGAFSDEELDLLREVAGDLALGMRSIEEEEERKRAEDALRESEARFRLLAENSTDIISRRLPDGRTLYVSPACRSVMGYEPAELQELSAFDFVHPEDLDRVLREFQAAASSLRPFHVEYRVRRKDGAYTWLEARGRPIVDQTTGAVVEFHSSSRDVSQRKQEEQERAALEERLRQSQKMEAIGTLAGGIAHDFNNLLMGIQGYTSIMLFEMDRNHPYHDKLKAIESQVRSGAELTRQLLGFAYSGKYETKPINANDLLETTATIFGRAKQEITILMDLDADLRAVEVDRGQIEQVLLNLYVNAWHAMPGGGELRAASRNVELDEDTAALHAVERGEYVEIEVTDTGIGMDPKTRERVFEPFFTTKEMGRGTGLGLASAYAIIKNHGGFMEVHSEPGIGTTFKIFLPASSKPPVGTTQPAQAPLKGSETILLVDDQDIVLEPTKCMLETLGYTVFTAMSGEEALDIFRESARCIDLVILDMIMPELSGSDTYDELRAMSPGVKVVLSSGYSLNGQAETILARGCNGFIQKPFNVTELSRKLREILDG</sequence>
<dbReference type="FunFam" id="3.30.450.20:FF:000099">
    <property type="entry name" value="Sensory box sensor histidine kinase"/>
    <property type="match status" value="1"/>
</dbReference>
<evidence type="ECO:0000256" key="9">
    <source>
        <dbReference type="PROSITE-ProRule" id="PRU00169"/>
    </source>
</evidence>
<dbReference type="Gene3D" id="3.30.450.20">
    <property type="entry name" value="PAS domain"/>
    <property type="match status" value="1"/>
</dbReference>
<evidence type="ECO:0000259" key="13">
    <source>
        <dbReference type="PROSITE" id="PS50112"/>
    </source>
</evidence>
<dbReference type="InterPro" id="IPR003018">
    <property type="entry name" value="GAF"/>
</dbReference>
<proteinExistence type="predicted"/>
<dbReference type="SUPFAM" id="SSF52172">
    <property type="entry name" value="CheY-like"/>
    <property type="match status" value="2"/>
</dbReference>
<keyword evidence="4 15" id="KW-0808">Transferase</keyword>
<dbReference type="CDD" id="cd00130">
    <property type="entry name" value="PAS"/>
    <property type="match status" value="1"/>
</dbReference>
<dbReference type="SMART" id="SM00387">
    <property type="entry name" value="HATPase_c"/>
    <property type="match status" value="1"/>
</dbReference>
<evidence type="ECO:0000256" key="8">
    <source>
        <dbReference type="ARBA" id="ARBA00023012"/>
    </source>
</evidence>
<feature type="domain" description="Response regulatory" evidence="12">
    <location>
        <begin position="5"/>
        <end position="120"/>
    </location>
</feature>
<evidence type="ECO:0000256" key="5">
    <source>
        <dbReference type="ARBA" id="ARBA00022741"/>
    </source>
</evidence>
<comment type="catalytic activity">
    <reaction evidence="1">
        <text>ATP + protein L-histidine = ADP + protein N-phospho-L-histidine.</text>
        <dbReference type="EC" id="2.7.13.3"/>
    </reaction>
</comment>
<feature type="coiled-coil region" evidence="10">
    <location>
        <begin position="296"/>
        <end position="323"/>
    </location>
</feature>
<dbReference type="Gene3D" id="3.30.565.10">
    <property type="entry name" value="Histidine kinase-like ATPase, C-terminal domain"/>
    <property type="match status" value="1"/>
</dbReference>
<evidence type="ECO:0000256" key="3">
    <source>
        <dbReference type="ARBA" id="ARBA00022553"/>
    </source>
</evidence>
<dbReference type="Proteomes" id="UP000001784">
    <property type="component" value="Chromosome"/>
</dbReference>
<dbReference type="SMART" id="SM00091">
    <property type="entry name" value="PAS"/>
    <property type="match status" value="1"/>
</dbReference>
<dbReference type="InterPro" id="IPR003661">
    <property type="entry name" value="HisK_dim/P_dom"/>
</dbReference>
<dbReference type="InterPro" id="IPR029016">
    <property type="entry name" value="GAF-like_dom_sf"/>
</dbReference>
<evidence type="ECO:0000259" key="11">
    <source>
        <dbReference type="PROSITE" id="PS50109"/>
    </source>
</evidence>
<dbReference type="NCBIfam" id="TIGR00229">
    <property type="entry name" value="sensory_box"/>
    <property type="match status" value="1"/>
</dbReference>
<keyword evidence="16" id="KW-1185">Reference proteome</keyword>
<dbReference type="SUPFAM" id="SSF55781">
    <property type="entry name" value="GAF domain-like"/>
    <property type="match status" value="1"/>
</dbReference>
<protein>
    <recommendedName>
        <fullName evidence="2">histidine kinase</fullName>
        <ecNumber evidence="2">2.7.13.3</ecNumber>
    </recommendedName>
</protein>
<organism evidence="15 16">
    <name type="scientific">Syntrophobacter fumaroxidans (strain DSM 10017 / MPOB)</name>
    <dbReference type="NCBI Taxonomy" id="335543"/>
    <lineage>
        <taxon>Bacteria</taxon>
        <taxon>Pseudomonadati</taxon>
        <taxon>Thermodesulfobacteriota</taxon>
        <taxon>Syntrophobacteria</taxon>
        <taxon>Syntrophobacterales</taxon>
        <taxon>Syntrophobacteraceae</taxon>
        <taxon>Syntrophobacter</taxon>
    </lineage>
</organism>
<gene>
    <name evidence="15" type="ordered locus">Sfum_2639</name>
</gene>
<dbReference type="InterPro" id="IPR035965">
    <property type="entry name" value="PAS-like_dom_sf"/>
</dbReference>
<keyword evidence="3 9" id="KW-0597">Phosphoprotein</keyword>
<evidence type="ECO:0000259" key="12">
    <source>
        <dbReference type="PROSITE" id="PS50110"/>
    </source>
</evidence>
<dbReference type="EMBL" id="CP000478">
    <property type="protein sequence ID" value="ABK18317.1"/>
    <property type="molecule type" value="Genomic_DNA"/>
</dbReference>
<dbReference type="InterPro" id="IPR036097">
    <property type="entry name" value="HisK_dim/P_sf"/>
</dbReference>
<feature type="modified residue" description="4-aspartylphosphate" evidence="9">
    <location>
        <position position="55"/>
    </location>
</feature>